<evidence type="ECO:0000313" key="5">
    <source>
        <dbReference type="Proteomes" id="UP000177810"/>
    </source>
</evidence>
<evidence type="ECO:0000256" key="1">
    <source>
        <dbReference type="ARBA" id="ARBA00022603"/>
    </source>
</evidence>
<proteinExistence type="predicted"/>
<dbReference type="STRING" id="1801990.A2V69_02110"/>
<dbReference type="Gene3D" id="3.40.50.150">
    <property type="entry name" value="Vaccinia Virus protein VP39"/>
    <property type="match status" value="1"/>
</dbReference>
<gene>
    <name evidence="4" type="ORF">A2V69_02110</name>
</gene>
<protein>
    <recommendedName>
        <fullName evidence="3">Methyltransferase type 11 domain-containing protein</fullName>
    </recommendedName>
</protein>
<name>A0A1G2F2A4_9BACT</name>
<evidence type="ECO:0000259" key="3">
    <source>
        <dbReference type="Pfam" id="PF08241"/>
    </source>
</evidence>
<dbReference type="AlphaFoldDB" id="A0A1G2F2A4"/>
<dbReference type="PANTHER" id="PTHR13069">
    <property type="entry name" value="ALKYLATED DNA REPAIR PROTEIN ALKB HOMOLOG 8"/>
    <property type="match status" value="1"/>
</dbReference>
<dbReference type="GO" id="GO:0006400">
    <property type="term" value="P:tRNA modification"/>
    <property type="evidence" value="ECO:0007669"/>
    <property type="project" value="UniProtKB-ARBA"/>
</dbReference>
<dbReference type="EMBL" id="MHMT01000024">
    <property type="protein sequence ID" value="OGZ32175.1"/>
    <property type="molecule type" value="Genomic_DNA"/>
</dbReference>
<dbReference type="CDD" id="cd02440">
    <property type="entry name" value="AdoMet_MTases"/>
    <property type="match status" value="1"/>
</dbReference>
<dbReference type="PANTHER" id="PTHR13069:SF21">
    <property type="entry name" value="ALKYLATED DNA REPAIR PROTEIN ALKB HOMOLOG 8"/>
    <property type="match status" value="1"/>
</dbReference>
<dbReference type="GO" id="GO:0008175">
    <property type="term" value="F:tRNA methyltransferase activity"/>
    <property type="evidence" value="ECO:0007669"/>
    <property type="project" value="UniProtKB-ARBA"/>
</dbReference>
<accession>A0A1G2F2A4</accession>
<sequence>MDLQKAYRILEENKKTYNEVAEEFYQTRKKYSPEIEELKLYIKEEEKVLDLGCGTGRLYEIFSVQGGSASGRKNIDYVGIDFSENLIQIAKERHGNHFQVADILMLPFSDNYFDSVWSIAVLHHIPTDELRKRALSEIKRILKPNGRVIVTCWKIKSFFRKDIFIPFHGKKRYYHVFTKRELGDLFKQSGFKVEELKFLKRNNKKTNILIVAKKI</sequence>
<dbReference type="InterPro" id="IPR013216">
    <property type="entry name" value="Methyltransf_11"/>
</dbReference>
<dbReference type="Proteomes" id="UP000177810">
    <property type="component" value="Unassembled WGS sequence"/>
</dbReference>
<keyword evidence="2" id="KW-0808">Transferase</keyword>
<dbReference type="InterPro" id="IPR029063">
    <property type="entry name" value="SAM-dependent_MTases_sf"/>
</dbReference>
<reference evidence="4 5" key="1">
    <citation type="journal article" date="2016" name="Nat. Commun.">
        <title>Thousands of microbial genomes shed light on interconnected biogeochemical processes in an aquifer system.</title>
        <authorList>
            <person name="Anantharaman K."/>
            <person name="Brown C.T."/>
            <person name="Hug L.A."/>
            <person name="Sharon I."/>
            <person name="Castelle C.J."/>
            <person name="Probst A.J."/>
            <person name="Thomas B.C."/>
            <person name="Singh A."/>
            <person name="Wilkins M.J."/>
            <person name="Karaoz U."/>
            <person name="Brodie E.L."/>
            <person name="Williams K.H."/>
            <person name="Hubbard S.S."/>
            <person name="Banfield J.F."/>
        </authorList>
    </citation>
    <scope>NUCLEOTIDE SEQUENCE [LARGE SCALE GENOMIC DNA]</scope>
</reference>
<evidence type="ECO:0000313" key="4">
    <source>
        <dbReference type="EMBL" id="OGZ32175.1"/>
    </source>
</evidence>
<comment type="caution">
    <text evidence="4">The sequence shown here is derived from an EMBL/GenBank/DDBJ whole genome shotgun (WGS) entry which is preliminary data.</text>
</comment>
<keyword evidence="1" id="KW-0489">Methyltransferase</keyword>
<evidence type="ECO:0000256" key="2">
    <source>
        <dbReference type="ARBA" id="ARBA00022679"/>
    </source>
</evidence>
<feature type="domain" description="Methyltransferase type 11" evidence="3">
    <location>
        <begin position="49"/>
        <end position="150"/>
    </location>
</feature>
<dbReference type="InterPro" id="IPR051422">
    <property type="entry name" value="AlkB_tRNA_MeTrf/Diox"/>
</dbReference>
<dbReference type="SUPFAM" id="SSF53335">
    <property type="entry name" value="S-adenosyl-L-methionine-dependent methyltransferases"/>
    <property type="match status" value="1"/>
</dbReference>
<dbReference type="GO" id="GO:0008757">
    <property type="term" value="F:S-adenosylmethionine-dependent methyltransferase activity"/>
    <property type="evidence" value="ECO:0007669"/>
    <property type="project" value="InterPro"/>
</dbReference>
<dbReference type="Pfam" id="PF08241">
    <property type="entry name" value="Methyltransf_11"/>
    <property type="match status" value="1"/>
</dbReference>
<dbReference type="GO" id="GO:0032259">
    <property type="term" value="P:methylation"/>
    <property type="evidence" value="ECO:0007669"/>
    <property type="project" value="UniProtKB-KW"/>
</dbReference>
<organism evidence="4 5">
    <name type="scientific">Candidatus Portnoybacteria bacterium RBG_13_40_8</name>
    <dbReference type="NCBI Taxonomy" id="1801990"/>
    <lineage>
        <taxon>Bacteria</taxon>
        <taxon>Candidatus Portnoyibacteriota</taxon>
    </lineage>
</organism>